<dbReference type="InterPro" id="IPR035093">
    <property type="entry name" value="RelE/ParE_toxin_dom_sf"/>
</dbReference>
<keyword evidence="3" id="KW-1185">Reference proteome</keyword>
<sequence>MNIYWTDKAIEDLIVIREYIAQNSTESADRIIDNLTNRSEQIAAFPFSSRIVPEY</sequence>
<dbReference type="Gene3D" id="3.30.2310.20">
    <property type="entry name" value="RelE-like"/>
    <property type="match status" value="1"/>
</dbReference>
<accession>A0ABV4XC92</accession>
<comment type="caution">
    <text evidence="2">The sequence shown here is derived from an EMBL/GenBank/DDBJ whole genome shotgun (WGS) entry which is preliminary data.</text>
</comment>
<name>A0ABV4XC92_9CYAN</name>
<dbReference type="Proteomes" id="UP001576774">
    <property type="component" value="Unassembled WGS sequence"/>
</dbReference>
<proteinExistence type="predicted"/>
<dbReference type="Pfam" id="PF05016">
    <property type="entry name" value="ParE_toxin"/>
    <property type="match status" value="1"/>
</dbReference>
<dbReference type="EMBL" id="JBHFNQ010000202">
    <property type="protein sequence ID" value="MFB2880415.1"/>
    <property type="molecule type" value="Genomic_DNA"/>
</dbReference>
<evidence type="ECO:0000313" key="2">
    <source>
        <dbReference type="EMBL" id="MFB2880415.1"/>
    </source>
</evidence>
<reference evidence="2 3" key="1">
    <citation type="submission" date="2024-09" db="EMBL/GenBank/DDBJ databases">
        <title>Floridaenema gen nov. (Aerosakkonemataceae, Aerosakkonematales ord. nov., Cyanobacteria) from benthic tropical and subtropical fresh waters, with the description of four new species.</title>
        <authorList>
            <person name="Moretto J.A."/>
            <person name="Berthold D.E."/>
            <person name="Lefler F.W."/>
            <person name="Huang I.-S."/>
            <person name="Laughinghouse H. IV."/>
        </authorList>
    </citation>
    <scope>NUCLEOTIDE SEQUENCE [LARGE SCALE GENOMIC DNA]</scope>
    <source>
        <strain evidence="2 3">BLCC-F46</strain>
    </source>
</reference>
<keyword evidence="1" id="KW-1277">Toxin-antitoxin system</keyword>
<protein>
    <submittedName>
        <fullName evidence="2">Type II toxin-antitoxin system RelE/ParE family toxin</fullName>
    </submittedName>
</protein>
<dbReference type="RefSeq" id="WP_413273428.1">
    <property type="nucleotide sequence ID" value="NZ_JBHFNQ010000202.1"/>
</dbReference>
<evidence type="ECO:0000313" key="3">
    <source>
        <dbReference type="Proteomes" id="UP001576774"/>
    </source>
</evidence>
<gene>
    <name evidence="2" type="ORF">ACE1CC_26505</name>
</gene>
<organism evidence="2 3">
    <name type="scientific">Floridaenema aerugineum BLCC-F46</name>
    <dbReference type="NCBI Taxonomy" id="3153654"/>
    <lineage>
        <taxon>Bacteria</taxon>
        <taxon>Bacillati</taxon>
        <taxon>Cyanobacteriota</taxon>
        <taxon>Cyanophyceae</taxon>
        <taxon>Oscillatoriophycideae</taxon>
        <taxon>Aerosakkonematales</taxon>
        <taxon>Aerosakkonemataceae</taxon>
        <taxon>Floridanema</taxon>
        <taxon>Floridanema aerugineum</taxon>
    </lineage>
</organism>
<evidence type="ECO:0000256" key="1">
    <source>
        <dbReference type="ARBA" id="ARBA00022649"/>
    </source>
</evidence>
<dbReference type="InterPro" id="IPR007712">
    <property type="entry name" value="RelE/ParE_toxin"/>
</dbReference>